<dbReference type="PROSITE" id="PS00893">
    <property type="entry name" value="NUDIX_BOX"/>
    <property type="match status" value="1"/>
</dbReference>
<reference evidence="4 5" key="1">
    <citation type="submission" date="2017-07" db="EMBL/GenBank/DDBJ databases">
        <title>The genome sequence of Paludifilum halophilum highlights mechanisms for microbial adaptation to high salt environemnts.</title>
        <authorList>
            <person name="Belbahri L."/>
        </authorList>
    </citation>
    <scope>NUCLEOTIDE SEQUENCE [LARGE SCALE GENOMIC DNA]</scope>
    <source>
        <strain evidence="4 5">DSM 102817</strain>
    </source>
</reference>
<dbReference type="CDD" id="cd04688">
    <property type="entry name" value="NUDIX_Hydrolase"/>
    <property type="match status" value="1"/>
</dbReference>
<comment type="cofactor">
    <cofactor evidence="1">
        <name>Mg(2+)</name>
        <dbReference type="ChEBI" id="CHEBI:18420"/>
    </cofactor>
</comment>
<comment type="caution">
    <text evidence="4">The sequence shown here is derived from an EMBL/GenBank/DDBJ whole genome shotgun (WGS) entry which is preliminary data.</text>
</comment>
<dbReference type="SUPFAM" id="SSF55811">
    <property type="entry name" value="Nudix"/>
    <property type="match status" value="1"/>
</dbReference>
<dbReference type="PANTHER" id="PTHR43046">
    <property type="entry name" value="GDP-MANNOSE MANNOSYL HYDROLASE"/>
    <property type="match status" value="1"/>
</dbReference>
<accession>A0A235B3M6</accession>
<evidence type="ECO:0000313" key="4">
    <source>
        <dbReference type="EMBL" id="OYD06235.1"/>
    </source>
</evidence>
<evidence type="ECO:0000313" key="5">
    <source>
        <dbReference type="Proteomes" id="UP000215459"/>
    </source>
</evidence>
<dbReference type="OrthoDB" id="9804442at2"/>
<dbReference type="EMBL" id="NOWF01000015">
    <property type="protein sequence ID" value="OYD06235.1"/>
    <property type="molecule type" value="Genomic_DNA"/>
</dbReference>
<dbReference type="PROSITE" id="PS51462">
    <property type="entry name" value="NUDIX"/>
    <property type="match status" value="1"/>
</dbReference>
<dbReference type="InterPro" id="IPR015797">
    <property type="entry name" value="NUDIX_hydrolase-like_dom_sf"/>
</dbReference>
<name>A0A235B3M6_9BACL</name>
<dbReference type="GO" id="GO:0016787">
    <property type="term" value="F:hydrolase activity"/>
    <property type="evidence" value="ECO:0007669"/>
    <property type="project" value="UniProtKB-KW"/>
</dbReference>
<evidence type="ECO:0000256" key="1">
    <source>
        <dbReference type="ARBA" id="ARBA00001946"/>
    </source>
</evidence>
<evidence type="ECO:0000256" key="2">
    <source>
        <dbReference type="ARBA" id="ARBA00022801"/>
    </source>
</evidence>
<keyword evidence="5" id="KW-1185">Reference proteome</keyword>
<dbReference type="AlphaFoldDB" id="A0A235B3M6"/>
<dbReference type="InterPro" id="IPR020084">
    <property type="entry name" value="NUDIX_hydrolase_CS"/>
</dbReference>
<dbReference type="InterPro" id="IPR000086">
    <property type="entry name" value="NUDIX_hydrolase_dom"/>
</dbReference>
<sequence length="172" mass="20233">MRIEKGKGVGRMLTFETEKGRFNFRVAGIAIREDKVLLHRLEGEDFWSLPGGRGEFLENTRDTLEREFREEVGVVPEVDRLLWVVENFYYYDDRDVHELAFYYAITLPEKSLVRGMKPFRVREGDGQVLLFQWHRLKDMEKVTLYPAFLGTALKEGRFPLSPCHKVHTDQAH</sequence>
<keyword evidence="2" id="KW-0378">Hydrolase</keyword>
<dbReference type="Gene3D" id="3.90.79.10">
    <property type="entry name" value="Nucleoside Triphosphate Pyrophosphohydrolase"/>
    <property type="match status" value="1"/>
</dbReference>
<dbReference type="Proteomes" id="UP000215459">
    <property type="component" value="Unassembled WGS sequence"/>
</dbReference>
<proteinExistence type="predicted"/>
<protein>
    <recommendedName>
        <fullName evidence="3">Nudix hydrolase domain-containing protein</fullName>
    </recommendedName>
</protein>
<organism evidence="4 5">
    <name type="scientific">Paludifilum halophilum</name>
    <dbReference type="NCBI Taxonomy" id="1642702"/>
    <lineage>
        <taxon>Bacteria</taxon>
        <taxon>Bacillati</taxon>
        <taxon>Bacillota</taxon>
        <taxon>Bacilli</taxon>
        <taxon>Bacillales</taxon>
        <taxon>Thermoactinomycetaceae</taxon>
        <taxon>Paludifilum</taxon>
    </lineage>
</organism>
<gene>
    <name evidence="4" type="ORF">CHM34_17395</name>
</gene>
<evidence type="ECO:0000259" key="3">
    <source>
        <dbReference type="PROSITE" id="PS51462"/>
    </source>
</evidence>
<dbReference type="PANTHER" id="PTHR43046:SF14">
    <property type="entry name" value="MUTT_NUDIX FAMILY PROTEIN"/>
    <property type="match status" value="1"/>
</dbReference>
<dbReference type="Pfam" id="PF00293">
    <property type="entry name" value="NUDIX"/>
    <property type="match status" value="1"/>
</dbReference>
<feature type="domain" description="Nudix hydrolase" evidence="3">
    <location>
        <begin position="21"/>
        <end position="158"/>
    </location>
</feature>